<dbReference type="HOGENOM" id="CLU_2622567_0_0_1"/>
<proteinExistence type="predicted"/>
<protein>
    <submittedName>
        <fullName evidence="1">Uncharacterized protein</fullName>
    </submittedName>
</protein>
<name>V2XE11_MONRO</name>
<comment type="caution">
    <text evidence="1">The sequence shown here is derived from an EMBL/GenBank/DDBJ whole genome shotgun (WGS) entry which is preliminary data.</text>
</comment>
<dbReference type="EMBL" id="AWSO01000382">
    <property type="protein sequence ID" value="ESK91076.1"/>
    <property type="molecule type" value="Genomic_DNA"/>
</dbReference>
<evidence type="ECO:0000313" key="2">
    <source>
        <dbReference type="Proteomes" id="UP000017559"/>
    </source>
</evidence>
<dbReference type="AlphaFoldDB" id="V2XE11"/>
<reference evidence="1 2" key="1">
    <citation type="journal article" date="2014" name="BMC Genomics">
        <title>Genome and secretome analysis of the hemibiotrophic fungal pathogen, Moniliophthora roreri, which causes frosty pod rot disease of cacao: mechanisms of the biotrophic and necrotrophic phases.</title>
        <authorList>
            <person name="Meinhardt L.W."/>
            <person name="Costa G.G.L."/>
            <person name="Thomazella D.P.T."/>
            <person name="Teixeira P.J.P.L."/>
            <person name="Carazzolle M.F."/>
            <person name="Schuster S.C."/>
            <person name="Carlson J.E."/>
            <person name="Guiltinan M.J."/>
            <person name="Mieczkowski P."/>
            <person name="Farmer A."/>
            <person name="Ramaraj T."/>
            <person name="Crozier J."/>
            <person name="Davis R.E."/>
            <person name="Shao J."/>
            <person name="Melnick R.L."/>
            <person name="Pereira G.A.G."/>
            <person name="Bailey B.A."/>
        </authorList>
    </citation>
    <scope>NUCLEOTIDE SEQUENCE [LARGE SCALE GENOMIC DNA]</scope>
    <source>
        <strain evidence="1 2">MCA 2997</strain>
    </source>
</reference>
<evidence type="ECO:0000313" key="1">
    <source>
        <dbReference type="EMBL" id="ESK91076.1"/>
    </source>
</evidence>
<keyword evidence="2" id="KW-1185">Reference proteome</keyword>
<gene>
    <name evidence="1" type="ORF">Moror_9597</name>
</gene>
<accession>V2XE11</accession>
<sequence>MGLREAKGLWAYYFVFERHGIQLLVPTRMMKVMTRCCTMISPRTSYYGFESDMGHIPYTNWSSLRPRLDAADYTVVDV</sequence>
<dbReference type="KEGG" id="mrr:Moror_9597"/>
<dbReference type="Proteomes" id="UP000017559">
    <property type="component" value="Unassembled WGS sequence"/>
</dbReference>
<organism evidence="1 2">
    <name type="scientific">Moniliophthora roreri (strain MCA 2997)</name>
    <name type="common">Cocoa frosty pod rot fungus</name>
    <name type="synonym">Crinipellis roreri</name>
    <dbReference type="NCBI Taxonomy" id="1381753"/>
    <lineage>
        <taxon>Eukaryota</taxon>
        <taxon>Fungi</taxon>
        <taxon>Dikarya</taxon>
        <taxon>Basidiomycota</taxon>
        <taxon>Agaricomycotina</taxon>
        <taxon>Agaricomycetes</taxon>
        <taxon>Agaricomycetidae</taxon>
        <taxon>Agaricales</taxon>
        <taxon>Marasmiineae</taxon>
        <taxon>Marasmiaceae</taxon>
        <taxon>Moniliophthora</taxon>
    </lineage>
</organism>